<keyword evidence="15" id="KW-1185">Reference proteome</keyword>
<organism evidence="14 15">
    <name type="scientific">Arabidopsis thaliana x Arabidopsis arenosa</name>
    <dbReference type="NCBI Taxonomy" id="1240361"/>
    <lineage>
        <taxon>Eukaryota</taxon>
        <taxon>Viridiplantae</taxon>
        <taxon>Streptophyta</taxon>
        <taxon>Embryophyta</taxon>
        <taxon>Tracheophyta</taxon>
        <taxon>Spermatophyta</taxon>
        <taxon>Magnoliopsida</taxon>
        <taxon>eudicotyledons</taxon>
        <taxon>Gunneridae</taxon>
        <taxon>Pentapetalae</taxon>
        <taxon>rosids</taxon>
        <taxon>malvids</taxon>
        <taxon>Brassicales</taxon>
        <taxon>Brassicaceae</taxon>
        <taxon>Camelineae</taxon>
        <taxon>Arabidopsis</taxon>
    </lineage>
</organism>
<keyword evidence="5 10" id="KW-0812">Transmembrane</keyword>
<feature type="domain" description="K+ potassium transporter C-terminal" evidence="13">
    <location>
        <begin position="537"/>
        <end position="611"/>
    </location>
</feature>
<name>A0A8T2BI74_9BRAS</name>
<feature type="transmembrane region" description="Helical" evidence="10">
    <location>
        <begin position="273"/>
        <end position="292"/>
    </location>
</feature>
<dbReference type="EMBL" id="JAEFBK010000007">
    <property type="protein sequence ID" value="KAG7586535.1"/>
    <property type="molecule type" value="Genomic_DNA"/>
</dbReference>
<dbReference type="GO" id="GO:0005886">
    <property type="term" value="C:plasma membrane"/>
    <property type="evidence" value="ECO:0007669"/>
    <property type="project" value="UniProtKB-SubCell"/>
</dbReference>
<evidence type="ECO:0000256" key="11">
    <source>
        <dbReference type="SAM" id="MobiDB-lite"/>
    </source>
</evidence>
<feature type="domain" description="K+ potassium transporter integral membrane" evidence="12">
    <location>
        <begin position="23"/>
        <end position="524"/>
    </location>
</feature>
<reference evidence="14 15" key="1">
    <citation type="submission" date="2020-12" db="EMBL/GenBank/DDBJ databases">
        <title>Concerted genomic and epigenomic changes stabilize Arabidopsis allopolyploids.</title>
        <authorList>
            <person name="Chen Z."/>
        </authorList>
    </citation>
    <scope>NUCLEOTIDE SEQUENCE [LARGE SCALE GENOMIC DNA]</scope>
    <source>
        <strain evidence="14">Allo738</strain>
        <tissue evidence="14">Leaf</tissue>
    </source>
</reference>
<evidence type="ECO:0000256" key="9">
    <source>
        <dbReference type="ARBA" id="ARBA00023136"/>
    </source>
</evidence>
<accession>A0A8T2BI74</accession>
<keyword evidence="7 10" id="KW-1133">Transmembrane helix</keyword>
<comment type="similarity">
    <text evidence="2 10">Belongs to the HAK/KUP transporter (TC 2.A.72.3) family.</text>
</comment>
<evidence type="ECO:0000313" key="14">
    <source>
        <dbReference type="EMBL" id="KAG7586535.1"/>
    </source>
</evidence>
<feature type="transmembrane region" description="Helical" evidence="10">
    <location>
        <begin position="157"/>
        <end position="179"/>
    </location>
</feature>
<dbReference type="InterPro" id="IPR053952">
    <property type="entry name" value="K_trans_C"/>
</dbReference>
<feature type="transmembrane region" description="Helical" evidence="10">
    <location>
        <begin position="399"/>
        <end position="419"/>
    </location>
</feature>
<dbReference type="InterPro" id="IPR053951">
    <property type="entry name" value="K_trans_N"/>
</dbReference>
<feature type="region of interest" description="Disordered" evidence="11">
    <location>
        <begin position="666"/>
        <end position="695"/>
    </location>
</feature>
<feature type="transmembrane region" description="Helical" evidence="10">
    <location>
        <begin position="347"/>
        <end position="367"/>
    </location>
</feature>
<gene>
    <name evidence="14" type="ORF">ISN45_Aa02g018250</name>
</gene>
<evidence type="ECO:0000256" key="10">
    <source>
        <dbReference type="RuleBase" id="RU321113"/>
    </source>
</evidence>
<dbReference type="Proteomes" id="UP000694240">
    <property type="component" value="Chromosome 7"/>
</dbReference>
<comment type="subcellular location">
    <subcellularLocation>
        <location evidence="1">Cell membrane</location>
        <topology evidence="1">Multi-pass membrane protein</topology>
    </subcellularLocation>
    <subcellularLocation>
        <location evidence="10">Membrane</location>
        <topology evidence="10">Multi-pass membrane protein</topology>
    </subcellularLocation>
</comment>
<feature type="transmembrane region" description="Helical" evidence="10">
    <location>
        <begin position="225"/>
        <end position="247"/>
    </location>
</feature>
<dbReference type="Pfam" id="PF02705">
    <property type="entry name" value="K_trans"/>
    <property type="match status" value="1"/>
</dbReference>
<evidence type="ECO:0000256" key="4">
    <source>
        <dbReference type="ARBA" id="ARBA00022538"/>
    </source>
</evidence>
<evidence type="ECO:0000259" key="12">
    <source>
        <dbReference type="Pfam" id="PF02705"/>
    </source>
</evidence>
<dbReference type="AlphaFoldDB" id="A0A8T2BI74"/>
<evidence type="ECO:0000256" key="3">
    <source>
        <dbReference type="ARBA" id="ARBA00022448"/>
    </source>
</evidence>
<proteinExistence type="inferred from homology"/>
<keyword evidence="4 10" id="KW-0633">Potassium transport</keyword>
<dbReference type="Pfam" id="PF22776">
    <property type="entry name" value="K_trans_C"/>
    <property type="match status" value="1"/>
</dbReference>
<feature type="transmembrane region" description="Helical" evidence="10">
    <location>
        <begin position="457"/>
        <end position="479"/>
    </location>
</feature>
<keyword evidence="9 10" id="KW-0472">Membrane</keyword>
<comment type="function">
    <text evidence="10">Potassium transporter.</text>
</comment>
<sequence>MEIESGSYQNIAKKESWRTVLTLAYQSLGVVYGDLSISPLYVYKSTFAEDIHHSESNEEIFGVLSFIFWTITLVPLLKYVFIVLRADDNGEGGTFALYSLLCRHARVNSLPSCQLADEQLIEYKTDSIGSSSSSMPQSGFAASLKSTLEKHGVLQKILLVLALIGTCMVIGDGVLTPAISVFSAVSGVELSMSKEHHKYIELPAACIILIGLFALQHYGTHRVGFLFAPVILLWLMCISAIGVYNIFHWNPHVYQALSPYYMYKFLKKTQSKGWMSLGGILLCITGSEAMFADLGHFSQLSIKIAFTSLVYPSLILAYMGQAAYLSQHHVIESEYNIGFYVSVPEKLRWPVLVIAILAAVVGSQAIITGTFSIIKQCSALGCFPKVKIVHTSSKMHGQIYIPEINWILMILCLAVTIGFRDTKRLGNASGLAVITVMLVTTCLMSLVIVLCWHKSVLFAIAFVVFFGTIEALYFSASLIKFLEGAWVPIALAFCFLLAMCTWHYGTLKRYEYDVQNKVSVNWLLSLSQTLGIARVRGLGLIHTELVSGVPAIFSHFVTNLPAFHQVLVFLCVKSVPVPHVRPEERFLVGRIGPKEFRIYRCIVRFGYRDVHKDDFEFEGDLVCSIAEFIRTEAATATAADTNGEDDDRMSVVGTCSTYMQGIEDHYESDLDDPNKPGTSEIRSPKPKKKSKSKIKKRVRFVVPETPKIEKETRQELMELTEAREGGVAYIMGNAYMKAKQGSGLVKRLAINIGYEFLRRNTRGPRNMLTSPNASTLEVGMIYHV</sequence>
<keyword evidence="8 10" id="KW-0406">Ion transport</keyword>
<dbReference type="NCBIfam" id="TIGR00794">
    <property type="entry name" value="kup"/>
    <property type="match status" value="1"/>
</dbReference>
<evidence type="ECO:0000256" key="8">
    <source>
        <dbReference type="ARBA" id="ARBA00023065"/>
    </source>
</evidence>
<evidence type="ECO:0000256" key="2">
    <source>
        <dbReference type="ARBA" id="ARBA00008440"/>
    </source>
</evidence>
<dbReference type="PANTHER" id="PTHR30540">
    <property type="entry name" value="OSMOTIC STRESS POTASSIUM TRANSPORTER"/>
    <property type="match status" value="1"/>
</dbReference>
<evidence type="ECO:0000256" key="6">
    <source>
        <dbReference type="ARBA" id="ARBA00022958"/>
    </source>
</evidence>
<dbReference type="InterPro" id="IPR003855">
    <property type="entry name" value="K+_transporter"/>
</dbReference>
<evidence type="ECO:0000313" key="15">
    <source>
        <dbReference type="Proteomes" id="UP000694240"/>
    </source>
</evidence>
<feature type="compositionally biased region" description="Basic residues" evidence="11">
    <location>
        <begin position="684"/>
        <end position="695"/>
    </location>
</feature>
<keyword evidence="3" id="KW-0813">Transport</keyword>
<evidence type="ECO:0000256" key="1">
    <source>
        <dbReference type="ARBA" id="ARBA00004651"/>
    </source>
</evidence>
<evidence type="ECO:0000256" key="7">
    <source>
        <dbReference type="ARBA" id="ARBA00022989"/>
    </source>
</evidence>
<evidence type="ECO:0000259" key="13">
    <source>
        <dbReference type="Pfam" id="PF22776"/>
    </source>
</evidence>
<feature type="transmembrane region" description="Helical" evidence="10">
    <location>
        <begin position="304"/>
        <end position="327"/>
    </location>
</feature>
<comment type="caution">
    <text evidence="14">The sequence shown here is derived from an EMBL/GenBank/DDBJ whole genome shotgun (WGS) entry which is preliminary data.</text>
</comment>
<evidence type="ECO:0000256" key="5">
    <source>
        <dbReference type="ARBA" id="ARBA00022692"/>
    </source>
</evidence>
<feature type="transmembrane region" description="Helical" evidence="10">
    <location>
        <begin position="20"/>
        <end position="40"/>
    </location>
</feature>
<feature type="transmembrane region" description="Helical" evidence="10">
    <location>
        <begin position="485"/>
        <end position="505"/>
    </location>
</feature>
<keyword evidence="6 10" id="KW-0630">Potassium</keyword>
<protein>
    <recommendedName>
        <fullName evidence="10">Potassium transporter</fullName>
    </recommendedName>
</protein>
<dbReference type="PANTHER" id="PTHR30540:SF98">
    <property type="entry name" value="POTASSIUM TRANSPORTER 6"/>
    <property type="match status" value="1"/>
</dbReference>
<feature type="transmembrane region" description="Helical" evidence="10">
    <location>
        <begin position="199"/>
        <end position="218"/>
    </location>
</feature>
<feature type="transmembrane region" description="Helical" evidence="10">
    <location>
        <begin position="60"/>
        <end position="81"/>
    </location>
</feature>
<feature type="transmembrane region" description="Helical" evidence="10">
    <location>
        <begin position="431"/>
        <end position="450"/>
    </location>
</feature>
<dbReference type="GO" id="GO:0015079">
    <property type="term" value="F:potassium ion transmembrane transporter activity"/>
    <property type="evidence" value="ECO:0007669"/>
    <property type="project" value="UniProtKB-UniRule"/>
</dbReference>